<name>A0A0F9KHU0_9ZZZZ</name>
<reference evidence="2" key="1">
    <citation type="journal article" date="2015" name="Nature">
        <title>Complex archaea that bridge the gap between prokaryotes and eukaryotes.</title>
        <authorList>
            <person name="Spang A."/>
            <person name="Saw J.H."/>
            <person name="Jorgensen S.L."/>
            <person name="Zaremba-Niedzwiedzka K."/>
            <person name="Martijn J."/>
            <person name="Lind A.E."/>
            <person name="van Eijk R."/>
            <person name="Schleper C."/>
            <person name="Guy L."/>
            <person name="Ettema T.J."/>
        </authorList>
    </citation>
    <scope>NUCLEOTIDE SEQUENCE</scope>
</reference>
<comment type="caution">
    <text evidence="2">The sequence shown here is derived from an EMBL/GenBank/DDBJ whole genome shotgun (WGS) entry which is preliminary data.</text>
</comment>
<accession>A0A0F9KHU0</accession>
<evidence type="ECO:0000256" key="1">
    <source>
        <dbReference type="SAM" id="MobiDB-lite"/>
    </source>
</evidence>
<protein>
    <submittedName>
        <fullName evidence="2">Uncharacterized protein</fullName>
    </submittedName>
</protein>
<evidence type="ECO:0000313" key="2">
    <source>
        <dbReference type="EMBL" id="KKM81523.1"/>
    </source>
</evidence>
<feature type="compositionally biased region" description="Basic and acidic residues" evidence="1">
    <location>
        <begin position="250"/>
        <end position="269"/>
    </location>
</feature>
<organism evidence="2">
    <name type="scientific">marine sediment metagenome</name>
    <dbReference type="NCBI Taxonomy" id="412755"/>
    <lineage>
        <taxon>unclassified sequences</taxon>
        <taxon>metagenomes</taxon>
        <taxon>ecological metagenomes</taxon>
    </lineage>
</organism>
<sequence>EATGYIRDTFFFSWLKDKMGCTSRTARKRLDEALQYGFLEKSGKKRYLIRSYRKMLAIAMNNQYEQYKEDNINIIPPELFLKSDRKFTSVLKDWIDPKDYKKTIALLTGIASIQNSANYRGKLNQSKLLNCHRNTLQRRQKNNNTKESERFIIIDVLRLLEKPSCSPKQIIKIIIEAESHYRRSNYLRGRQLLHSKWVNGKSYLAIQIPGVCTSTSKTMQEVPEIREVINWLTLKSGGQGHRTVSLSHMSEGREGSHAPSRSDKDPVNHDVVGRKRLPLLVELPVHFIPSNNLGNAELPNSVLFNYLKSFEDILNSDQCASLILKRTGATRINPIRPEAISTYTSPSIQRYPPLEKTLTREGSPTS</sequence>
<dbReference type="EMBL" id="LAZR01008007">
    <property type="protein sequence ID" value="KKM81523.1"/>
    <property type="molecule type" value="Genomic_DNA"/>
</dbReference>
<feature type="non-terminal residue" evidence="2">
    <location>
        <position position="1"/>
    </location>
</feature>
<feature type="region of interest" description="Disordered" evidence="1">
    <location>
        <begin position="238"/>
        <end position="269"/>
    </location>
</feature>
<dbReference type="AlphaFoldDB" id="A0A0F9KHU0"/>
<gene>
    <name evidence="2" type="ORF">LCGC14_1328890</name>
</gene>
<proteinExistence type="predicted"/>